<evidence type="ECO:0000313" key="2">
    <source>
        <dbReference type="Proteomes" id="UP000015001"/>
    </source>
</evidence>
<protein>
    <submittedName>
        <fullName evidence="1">Uncharacterized protein</fullName>
    </submittedName>
</protein>
<organism evidence="1 2">
    <name type="scientific">Streptomyces afghaniensis 772</name>
    <dbReference type="NCBI Taxonomy" id="1283301"/>
    <lineage>
        <taxon>Bacteria</taxon>
        <taxon>Bacillati</taxon>
        <taxon>Actinomycetota</taxon>
        <taxon>Actinomycetes</taxon>
        <taxon>Kitasatosporales</taxon>
        <taxon>Streptomycetaceae</taxon>
        <taxon>Streptomyces</taxon>
    </lineage>
</organism>
<comment type="caution">
    <text evidence="1">The sequence shown here is derived from an EMBL/GenBank/DDBJ whole genome shotgun (WGS) entry which is preliminary data.</text>
</comment>
<dbReference type="PATRIC" id="fig|1283301.3.peg.714"/>
<proteinExistence type="predicted"/>
<evidence type="ECO:0000313" key="1">
    <source>
        <dbReference type="EMBL" id="EPJ42214.1"/>
    </source>
</evidence>
<keyword evidence="2" id="KW-1185">Reference proteome</keyword>
<dbReference type="Proteomes" id="UP000015001">
    <property type="component" value="Unassembled WGS sequence"/>
</dbReference>
<dbReference type="HOGENOM" id="CLU_3030275_0_0_11"/>
<dbReference type="AlphaFoldDB" id="S4NUP5"/>
<sequence length="55" mass="5770">MVRAQHPLRLREQPLKGCGGAGCIPRLPSATCNAGPGVERIGVVGPQHPLLVCEE</sequence>
<dbReference type="EMBL" id="AOPY01001274">
    <property type="protein sequence ID" value="EPJ42214.1"/>
    <property type="molecule type" value="Genomic_DNA"/>
</dbReference>
<accession>S4NUP5</accession>
<reference evidence="1 2" key="1">
    <citation type="submission" date="2013-02" db="EMBL/GenBank/DDBJ databases">
        <title>Draft Genome Sequence of Streptomyces afghaniensis, Which Produces Compounds of the Julimycin B-Complex.</title>
        <authorList>
            <person name="Gruening B.A."/>
            <person name="Praeg A."/>
            <person name="Erxleben A."/>
            <person name="Guenther S."/>
            <person name="Fiedler H.-P."/>
            <person name="Goodfellow M."/>
            <person name="Mueller M."/>
        </authorList>
    </citation>
    <scope>NUCLEOTIDE SEQUENCE [LARGE SCALE GENOMIC DNA]</scope>
    <source>
        <strain evidence="1 2">772</strain>
    </source>
</reference>
<name>S4NUP5_9ACTN</name>
<gene>
    <name evidence="1" type="ORF">STAFG_0731</name>
</gene>